<dbReference type="PANTHER" id="PTHR33075">
    <property type="entry name" value="OS02G0499800 PROTEIN"/>
    <property type="match status" value="1"/>
</dbReference>
<evidence type="ECO:0000313" key="1">
    <source>
        <dbReference type="EMBL" id="ONM30254.1"/>
    </source>
</evidence>
<reference evidence="1" key="1">
    <citation type="submission" date="2015-12" db="EMBL/GenBank/DDBJ databases">
        <title>Update maize B73 reference genome by single molecule sequencing technologies.</title>
        <authorList>
            <consortium name="Maize Genome Sequencing Project"/>
            <person name="Ware D."/>
        </authorList>
    </citation>
    <scope>NUCLEOTIDE SEQUENCE [LARGE SCALE GENOMIC DNA]</scope>
    <source>
        <tissue evidence="1">Seedling</tissue>
    </source>
</reference>
<gene>
    <name evidence="1" type="ORF">ZEAMMB73_Zm00001d039980</name>
</gene>
<dbReference type="AlphaFoldDB" id="A0A1D6MM16"/>
<dbReference type="EMBL" id="CM007649">
    <property type="protein sequence ID" value="ONM30254.1"/>
    <property type="molecule type" value="Genomic_DNA"/>
</dbReference>
<accession>A0A1D6MM16</accession>
<dbReference type="InParanoid" id="A0A1D6MM16"/>
<proteinExistence type="predicted"/>
<name>A0A1D6MM16_MAIZE</name>
<protein>
    <submittedName>
        <fullName evidence="1">Uncharacterized protein</fullName>
    </submittedName>
</protein>
<sequence length="110" mass="12243">MLLMREADHSNITRLLLGARVIALEEVPHFIVFSVTEVFQGFSRTIQCDIIQNDLLGALPEDEEEVSPYPNNGQELPFDFFGLGQPLVQMEMGLGKPMENVGLDLSLPQA</sequence>
<dbReference type="PANTHER" id="PTHR33075:SF7">
    <property type="entry name" value="OS02G0303350 PROTEIN"/>
    <property type="match status" value="1"/>
</dbReference>
<organism evidence="1">
    <name type="scientific">Zea mays</name>
    <name type="common">Maize</name>
    <dbReference type="NCBI Taxonomy" id="4577"/>
    <lineage>
        <taxon>Eukaryota</taxon>
        <taxon>Viridiplantae</taxon>
        <taxon>Streptophyta</taxon>
        <taxon>Embryophyta</taxon>
        <taxon>Tracheophyta</taxon>
        <taxon>Spermatophyta</taxon>
        <taxon>Magnoliopsida</taxon>
        <taxon>Liliopsida</taxon>
        <taxon>Poales</taxon>
        <taxon>Poaceae</taxon>
        <taxon>PACMAD clade</taxon>
        <taxon>Panicoideae</taxon>
        <taxon>Andropogonodae</taxon>
        <taxon>Andropogoneae</taxon>
        <taxon>Tripsacinae</taxon>
        <taxon>Zea</taxon>
    </lineage>
</organism>